<keyword evidence="1" id="KW-0732">Signal</keyword>
<evidence type="ECO:0000313" key="3">
    <source>
        <dbReference type="Proteomes" id="UP000774935"/>
    </source>
</evidence>
<sequence>MKTIFYKTLALSLASLLVASCAQETEAEVKPLTTSDTKKFGTIPGATIIDFSESNGYIDEIKVKKDSYTTLPVKITATRLAAGKNTSENAALVYDTTNPDKKNAGYMAVNRGPFQLGNVLTVGEDRGSNSTINDKGGSIEMDFSSFGSVVMRGLYIADIEEHESGSTLELLDATGTVIYSMVLPVTGAYTFQPLVLGPGVAGVTKLRVTFKSTNGRGGSGAIDVVQFCPGTICYK</sequence>
<proteinExistence type="predicted"/>
<evidence type="ECO:0000313" key="2">
    <source>
        <dbReference type="EMBL" id="MBW3366208.1"/>
    </source>
</evidence>
<organism evidence="2 3">
    <name type="scientific">Pontibacter populi</name>
    <dbReference type="NCBI Taxonomy" id="890055"/>
    <lineage>
        <taxon>Bacteria</taxon>
        <taxon>Pseudomonadati</taxon>
        <taxon>Bacteroidota</taxon>
        <taxon>Cytophagia</taxon>
        <taxon>Cytophagales</taxon>
        <taxon>Hymenobacteraceae</taxon>
        <taxon>Pontibacter</taxon>
    </lineage>
</organism>
<name>A0ABS6XDZ5_9BACT</name>
<gene>
    <name evidence="2" type="ORF">KYK27_14190</name>
</gene>
<dbReference type="Proteomes" id="UP000774935">
    <property type="component" value="Unassembled WGS sequence"/>
</dbReference>
<protein>
    <submittedName>
        <fullName evidence="2">Uncharacterized protein</fullName>
    </submittedName>
</protein>
<keyword evidence="3" id="KW-1185">Reference proteome</keyword>
<comment type="caution">
    <text evidence="2">The sequence shown here is derived from an EMBL/GenBank/DDBJ whole genome shotgun (WGS) entry which is preliminary data.</text>
</comment>
<feature type="chain" id="PRO_5046268930" evidence="1">
    <location>
        <begin position="23"/>
        <end position="235"/>
    </location>
</feature>
<dbReference type="EMBL" id="JAHWXQ010000004">
    <property type="protein sequence ID" value="MBW3366208.1"/>
    <property type="molecule type" value="Genomic_DNA"/>
</dbReference>
<reference evidence="2 3" key="1">
    <citation type="submission" date="2021-07" db="EMBL/GenBank/DDBJ databases">
        <authorList>
            <person name="Kim M.K."/>
        </authorList>
    </citation>
    <scope>NUCLEOTIDE SEQUENCE [LARGE SCALE GENOMIC DNA]</scope>
    <source>
        <strain evidence="2 3">HLY7-15</strain>
    </source>
</reference>
<evidence type="ECO:0000256" key="1">
    <source>
        <dbReference type="SAM" id="SignalP"/>
    </source>
</evidence>
<dbReference type="PROSITE" id="PS51257">
    <property type="entry name" value="PROKAR_LIPOPROTEIN"/>
    <property type="match status" value="1"/>
</dbReference>
<dbReference type="RefSeq" id="WP_199110734.1">
    <property type="nucleotide sequence ID" value="NZ_JAHWXQ010000004.1"/>
</dbReference>
<feature type="signal peptide" evidence="1">
    <location>
        <begin position="1"/>
        <end position="22"/>
    </location>
</feature>
<accession>A0ABS6XDZ5</accession>